<organism evidence="1 2">
    <name type="scientific">Trichinella pseudospiralis</name>
    <name type="common">Parasitic roundworm</name>
    <dbReference type="NCBI Taxonomy" id="6337"/>
    <lineage>
        <taxon>Eukaryota</taxon>
        <taxon>Metazoa</taxon>
        <taxon>Ecdysozoa</taxon>
        <taxon>Nematoda</taxon>
        <taxon>Enoplea</taxon>
        <taxon>Dorylaimia</taxon>
        <taxon>Trichinellida</taxon>
        <taxon>Trichinellidae</taxon>
        <taxon>Trichinella</taxon>
    </lineage>
</organism>
<dbReference type="AlphaFoldDB" id="A0A0V1DQF1"/>
<comment type="caution">
    <text evidence="1">The sequence shown here is derived from an EMBL/GenBank/DDBJ whole genome shotgun (WGS) entry which is preliminary data.</text>
</comment>
<dbReference type="EMBL" id="JYDT01001981">
    <property type="protein sequence ID" value="KRY63807.1"/>
    <property type="molecule type" value="Genomic_DNA"/>
</dbReference>
<accession>A0A0V1DQF1</accession>
<keyword evidence="2" id="KW-1185">Reference proteome</keyword>
<dbReference type="Proteomes" id="UP000054995">
    <property type="component" value="Unassembled WGS sequence"/>
</dbReference>
<sequence>MILLIRKESAVHSTQNRGRAEFLVLRCLFSLESLTAR</sequence>
<name>A0A0V1DQF1_TRIPS</name>
<evidence type="ECO:0000313" key="1">
    <source>
        <dbReference type="EMBL" id="KRY63807.1"/>
    </source>
</evidence>
<protein>
    <submittedName>
        <fullName evidence="1">Uncharacterized protein</fullName>
    </submittedName>
</protein>
<proteinExistence type="predicted"/>
<reference evidence="1 2" key="1">
    <citation type="submission" date="2015-01" db="EMBL/GenBank/DDBJ databases">
        <title>Evolution of Trichinella species and genotypes.</title>
        <authorList>
            <person name="Korhonen P.K."/>
            <person name="Edoardo P."/>
            <person name="Giuseppe L.R."/>
            <person name="Gasser R.B."/>
        </authorList>
    </citation>
    <scope>NUCLEOTIDE SEQUENCE [LARGE SCALE GENOMIC DNA]</scope>
    <source>
        <strain evidence="1">ISS470</strain>
    </source>
</reference>
<evidence type="ECO:0000313" key="2">
    <source>
        <dbReference type="Proteomes" id="UP000054995"/>
    </source>
</evidence>
<gene>
    <name evidence="1" type="ORF">T4D_4181</name>
</gene>